<name>A0ABV5BAI9_9BACL</name>
<dbReference type="SUPFAM" id="SSF103473">
    <property type="entry name" value="MFS general substrate transporter"/>
    <property type="match status" value="1"/>
</dbReference>
<dbReference type="Pfam" id="PF07690">
    <property type="entry name" value="MFS_1"/>
    <property type="match status" value="1"/>
</dbReference>
<feature type="transmembrane region" description="Helical" evidence="8">
    <location>
        <begin position="89"/>
        <end position="111"/>
    </location>
</feature>
<accession>A0ABV5BAI9</accession>
<keyword evidence="3 8" id="KW-0813">Transport</keyword>
<evidence type="ECO:0000313" key="11">
    <source>
        <dbReference type="Proteomes" id="UP001580407"/>
    </source>
</evidence>
<feature type="transmembrane region" description="Helical" evidence="8">
    <location>
        <begin position="20"/>
        <end position="37"/>
    </location>
</feature>
<dbReference type="CDD" id="cd17320">
    <property type="entry name" value="MFS_MdfA_MDR_like"/>
    <property type="match status" value="1"/>
</dbReference>
<gene>
    <name evidence="10" type="ORF">ACE3NQ_17540</name>
</gene>
<feature type="transmembrane region" description="Helical" evidence="8">
    <location>
        <begin position="146"/>
        <end position="170"/>
    </location>
</feature>
<keyword evidence="4 8" id="KW-1003">Cell membrane</keyword>
<dbReference type="PANTHER" id="PTHR23502:SF132">
    <property type="entry name" value="POLYAMINE TRANSPORTER 2-RELATED"/>
    <property type="match status" value="1"/>
</dbReference>
<dbReference type="EMBL" id="JBHILM010000020">
    <property type="protein sequence ID" value="MFB5682724.1"/>
    <property type="molecule type" value="Genomic_DNA"/>
</dbReference>
<comment type="caution">
    <text evidence="10">The sequence shown here is derived from an EMBL/GenBank/DDBJ whole genome shotgun (WGS) entry which is preliminary data.</text>
</comment>
<keyword evidence="7 8" id="KW-0472">Membrane</keyword>
<dbReference type="InterPro" id="IPR004812">
    <property type="entry name" value="Efflux_drug-R_Bcr/CmlA"/>
</dbReference>
<dbReference type="PROSITE" id="PS50850">
    <property type="entry name" value="MFS"/>
    <property type="match status" value="1"/>
</dbReference>
<dbReference type="InterPro" id="IPR020846">
    <property type="entry name" value="MFS_dom"/>
</dbReference>
<keyword evidence="6 8" id="KW-1133">Transmembrane helix</keyword>
<evidence type="ECO:0000256" key="8">
    <source>
        <dbReference type="RuleBase" id="RU365088"/>
    </source>
</evidence>
<feature type="transmembrane region" description="Helical" evidence="8">
    <location>
        <begin position="292"/>
        <end position="314"/>
    </location>
</feature>
<feature type="domain" description="Major facilitator superfamily (MFS) profile" evidence="9">
    <location>
        <begin position="19"/>
        <end position="405"/>
    </location>
</feature>
<comment type="similarity">
    <text evidence="2 8">Belongs to the major facilitator superfamily. Bcr/CmlA family.</text>
</comment>
<dbReference type="Proteomes" id="UP001580407">
    <property type="component" value="Unassembled WGS sequence"/>
</dbReference>
<dbReference type="PANTHER" id="PTHR23502">
    <property type="entry name" value="MAJOR FACILITATOR SUPERFAMILY"/>
    <property type="match status" value="1"/>
</dbReference>
<proteinExistence type="inferred from homology"/>
<dbReference type="Gene3D" id="1.20.1720.10">
    <property type="entry name" value="Multidrug resistance protein D"/>
    <property type="match status" value="1"/>
</dbReference>
<feature type="transmembrane region" description="Helical" evidence="8">
    <location>
        <begin position="380"/>
        <end position="401"/>
    </location>
</feature>
<evidence type="ECO:0000256" key="1">
    <source>
        <dbReference type="ARBA" id="ARBA00004651"/>
    </source>
</evidence>
<dbReference type="NCBIfam" id="TIGR00710">
    <property type="entry name" value="efflux_Bcr_CflA"/>
    <property type="match status" value="1"/>
</dbReference>
<dbReference type="InterPro" id="IPR036259">
    <property type="entry name" value="MFS_trans_sf"/>
</dbReference>
<keyword evidence="5 8" id="KW-0812">Transmembrane</keyword>
<evidence type="ECO:0000256" key="6">
    <source>
        <dbReference type="ARBA" id="ARBA00022989"/>
    </source>
</evidence>
<feature type="transmembrane region" description="Helical" evidence="8">
    <location>
        <begin position="176"/>
        <end position="196"/>
    </location>
</feature>
<keyword evidence="11" id="KW-1185">Reference proteome</keyword>
<feature type="transmembrane region" description="Helical" evidence="8">
    <location>
        <begin position="117"/>
        <end position="134"/>
    </location>
</feature>
<organism evidence="10 11">
    <name type="scientific">Paenibacillus terreus</name>
    <dbReference type="NCBI Taxonomy" id="1387834"/>
    <lineage>
        <taxon>Bacteria</taxon>
        <taxon>Bacillati</taxon>
        <taxon>Bacillota</taxon>
        <taxon>Bacilli</taxon>
        <taxon>Bacillales</taxon>
        <taxon>Paenibacillaceae</taxon>
        <taxon>Paenibacillus</taxon>
    </lineage>
</organism>
<feature type="transmembrane region" description="Helical" evidence="8">
    <location>
        <begin position="261"/>
        <end position="280"/>
    </location>
</feature>
<comment type="subcellular location">
    <subcellularLocation>
        <location evidence="1 8">Cell membrane</location>
        <topology evidence="1 8">Multi-pass membrane protein</topology>
    </subcellularLocation>
</comment>
<dbReference type="RefSeq" id="WP_375526477.1">
    <property type="nucleotide sequence ID" value="NZ_JBHILM010000020.1"/>
</dbReference>
<dbReference type="InterPro" id="IPR011701">
    <property type="entry name" value="MFS"/>
</dbReference>
<evidence type="ECO:0000256" key="2">
    <source>
        <dbReference type="ARBA" id="ARBA00006236"/>
    </source>
</evidence>
<evidence type="ECO:0000256" key="5">
    <source>
        <dbReference type="ARBA" id="ARBA00022692"/>
    </source>
</evidence>
<feature type="transmembrane region" description="Helical" evidence="8">
    <location>
        <begin position="355"/>
        <end position="374"/>
    </location>
</feature>
<sequence>MESITTNQNESAPAVKQRKLWIALLLGSLSAFGPLSLDMYLPALPKLADDLHTTVSLAQMSLTACMLGLSLGQLLAGPLSDMRGRRGPLLAGLMIYTVTSVLCVVTSNIWLFLALRFIQGLAGAAGIVISRAMARDMYEGTELTKFSSMLMLVNGAAPILAPIFGAQVLLFADWPVVFIVLGVCGLLMLISVFAAMKETLPPERRSTGGIRGTFTTFGNLMKDRVFMGYALTQGFIMAGMFAYISGSPFVLQGIYGVSPQIYSVIFAINALGIIAASQITGRLAGKVEEAKLFPAGVTLAVIGGITLLGVLAAGGELYLVLPPLFLTIASVGIVSTSGMTLALRNHGHNAGSASALLGLLSFIIGGIAAPLVGLGGEETALPLGIVIAVCELGAVLCYTGMVRRKR</sequence>
<protein>
    <recommendedName>
        <fullName evidence="8">Bcr/CflA family efflux transporter</fullName>
    </recommendedName>
</protein>
<evidence type="ECO:0000256" key="7">
    <source>
        <dbReference type="ARBA" id="ARBA00023136"/>
    </source>
</evidence>
<feature type="transmembrane region" description="Helical" evidence="8">
    <location>
        <begin position="320"/>
        <end position="343"/>
    </location>
</feature>
<evidence type="ECO:0000313" key="10">
    <source>
        <dbReference type="EMBL" id="MFB5682724.1"/>
    </source>
</evidence>
<evidence type="ECO:0000256" key="4">
    <source>
        <dbReference type="ARBA" id="ARBA00022475"/>
    </source>
</evidence>
<evidence type="ECO:0000259" key="9">
    <source>
        <dbReference type="PROSITE" id="PS50850"/>
    </source>
</evidence>
<feature type="transmembrane region" description="Helical" evidence="8">
    <location>
        <begin position="57"/>
        <end position="77"/>
    </location>
</feature>
<reference evidence="10 11" key="1">
    <citation type="submission" date="2024-09" db="EMBL/GenBank/DDBJ databases">
        <authorList>
            <person name="Ruan L."/>
        </authorList>
    </citation>
    <scope>NUCLEOTIDE SEQUENCE [LARGE SCALE GENOMIC DNA]</scope>
    <source>
        <strain evidence="10 11">D33</strain>
    </source>
</reference>
<feature type="transmembrane region" description="Helical" evidence="8">
    <location>
        <begin position="229"/>
        <end position="255"/>
    </location>
</feature>
<evidence type="ECO:0000256" key="3">
    <source>
        <dbReference type="ARBA" id="ARBA00022448"/>
    </source>
</evidence>